<evidence type="ECO:0000313" key="8">
    <source>
        <dbReference type="EMBL" id="CAL4069381.1"/>
    </source>
</evidence>
<dbReference type="EMBL" id="CAXKWB010003506">
    <property type="protein sequence ID" value="CAL4069381.1"/>
    <property type="molecule type" value="Genomic_DNA"/>
</dbReference>
<dbReference type="InterPro" id="IPR050653">
    <property type="entry name" value="Prot_Inhib_GrowthFact_Antg"/>
</dbReference>
<feature type="non-terminal residue" evidence="8">
    <location>
        <position position="1"/>
    </location>
</feature>
<evidence type="ECO:0000256" key="2">
    <source>
        <dbReference type="ARBA" id="ARBA00022525"/>
    </source>
</evidence>
<keyword evidence="9" id="KW-1185">Reference proteome</keyword>
<evidence type="ECO:0000256" key="3">
    <source>
        <dbReference type="ARBA" id="ARBA00022690"/>
    </source>
</evidence>
<organism evidence="8 9">
    <name type="scientific">Meganyctiphanes norvegica</name>
    <name type="common">Northern krill</name>
    <name type="synonym">Thysanopoda norvegica</name>
    <dbReference type="NCBI Taxonomy" id="48144"/>
    <lineage>
        <taxon>Eukaryota</taxon>
        <taxon>Metazoa</taxon>
        <taxon>Ecdysozoa</taxon>
        <taxon>Arthropoda</taxon>
        <taxon>Crustacea</taxon>
        <taxon>Multicrustacea</taxon>
        <taxon>Malacostraca</taxon>
        <taxon>Eumalacostraca</taxon>
        <taxon>Eucarida</taxon>
        <taxon>Euphausiacea</taxon>
        <taxon>Euphausiidae</taxon>
        <taxon>Meganyctiphanes</taxon>
    </lineage>
</organism>
<dbReference type="SUPFAM" id="SSF100895">
    <property type="entry name" value="Kazal-type serine protease inhibitors"/>
    <property type="match status" value="3"/>
</dbReference>
<dbReference type="Pfam" id="PF05375">
    <property type="entry name" value="Pacifastin_I"/>
    <property type="match status" value="2"/>
</dbReference>
<dbReference type="PANTHER" id="PTHR10913">
    <property type="entry name" value="FOLLISTATIN-RELATED"/>
    <property type="match status" value="1"/>
</dbReference>
<evidence type="ECO:0000256" key="4">
    <source>
        <dbReference type="ARBA" id="ARBA00022900"/>
    </source>
</evidence>
<dbReference type="PROSITE" id="PS51465">
    <property type="entry name" value="KAZAL_2"/>
    <property type="match status" value="3"/>
</dbReference>
<dbReference type="InterPro" id="IPR036201">
    <property type="entry name" value="Pacifastin_dom_sf"/>
</dbReference>
<dbReference type="Pfam" id="PF07648">
    <property type="entry name" value="Kazal_2"/>
    <property type="match status" value="3"/>
</dbReference>
<sequence length="257" mass="28350">DDCLRPCPKHYRHVCGSDGKTYDNECILNYASCRNPSDNIVVAHEGECHDDCLRPCPKNVRPVCGSDGKTYDSECDLNYASCRNPSDNIVVAHKWECHDDCLRPCPKNVRHVCGSDGKTYVNECILKYASCRNPSDNIVVAHEGECHGCTDGEVTMMDCNSCFCANGHWMCTLMLCPDPSLMPGLFNEMARSAPPKSKIPHNGCTDGEYKRMDCNSCGCMNGHWMCTLMLCPAPSLMPGLFNGMARSAPPKSKIPHS</sequence>
<comment type="similarity">
    <text evidence="6">Belongs to the protease inhibitor I19 family.</text>
</comment>
<dbReference type="Proteomes" id="UP001497623">
    <property type="component" value="Unassembled WGS sequence"/>
</dbReference>
<proteinExistence type="inferred from homology"/>
<dbReference type="GO" id="GO:0030414">
    <property type="term" value="F:peptidase inhibitor activity"/>
    <property type="evidence" value="ECO:0007669"/>
    <property type="project" value="InterPro"/>
</dbReference>
<dbReference type="SUPFAM" id="SSF57283">
    <property type="entry name" value="PMP inhibitors"/>
    <property type="match status" value="2"/>
</dbReference>
<dbReference type="AlphaFoldDB" id="A0AAV2Q3Q1"/>
<dbReference type="SMART" id="SM00280">
    <property type="entry name" value="KAZAL"/>
    <property type="match status" value="3"/>
</dbReference>
<feature type="domain" description="Kazal-like" evidence="7">
    <location>
        <begin position="1"/>
        <end position="50"/>
    </location>
</feature>
<dbReference type="GO" id="GO:0030154">
    <property type="term" value="P:cell differentiation"/>
    <property type="evidence" value="ECO:0007669"/>
    <property type="project" value="TreeGrafter"/>
</dbReference>
<protein>
    <recommendedName>
        <fullName evidence="7">Kazal-like domain-containing protein</fullName>
    </recommendedName>
</protein>
<keyword evidence="2" id="KW-0964">Secreted</keyword>
<name>A0AAV2Q3Q1_MEGNR</name>
<feature type="domain" description="Kazal-like" evidence="7">
    <location>
        <begin position="98"/>
        <end position="148"/>
    </location>
</feature>
<evidence type="ECO:0000313" key="9">
    <source>
        <dbReference type="Proteomes" id="UP001497623"/>
    </source>
</evidence>
<dbReference type="InterPro" id="IPR008037">
    <property type="entry name" value="Pacifastin_dom"/>
</dbReference>
<comment type="subcellular location">
    <subcellularLocation>
        <location evidence="1">Secreted</location>
    </subcellularLocation>
</comment>
<dbReference type="GO" id="GO:0005576">
    <property type="term" value="C:extracellular region"/>
    <property type="evidence" value="ECO:0007669"/>
    <property type="project" value="UniProtKB-SubCell"/>
</dbReference>
<reference evidence="8 9" key="1">
    <citation type="submission" date="2024-05" db="EMBL/GenBank/DDBJ databases">
        <authorList>
            <person name="Wallberg A."/>
        </authorList>
    </citation>
    <scope>NUCLEOTIDE SEQUENCE [LARGE SCALE GENOMIC DNA]</scope>
</reference>
<dbReference type="Gene3D" id="3.30.60.30">
    <property type="match status" value="3"/>
</dbReference>
<dbReference type="CDD" id="cd00104">
    <property type="entry name" value="KAZAL_FS"/>
    <property type="match status" value="3"/>
</dbReference>
<evidence type="ECO:0000256" key="5">
    <source>
        <dbReference type="ARBA" id="ARBA00023157"/>
    </source>
</evidence>
<keyword evidence="4" id="KW-0722">Serine protease inhibitor</keyword>
<keyword evidence="5" id="KW-1015">Disulfide bond</keyword>
<dbReference type="InterPro" id="IPR002350">
    <property type="entry name" value="Kazal_dom"/>
</dbReference>
<feature type="domain" description="Kazal-like" evidence="7">
    <location>
        <begin position="51"/>
        <end position="97"/>
    </location>
</feature>
<comment type="caution">
    <text evidence="8">The sequence shown here is derived from an EMBL/GenBank/DDBJ whole genome shotgun (WGS) entry which is preliminary data.</text>
</comment>
<evidence type="ECO:0000259" key="7">
    <source>
        <dbReference type="PROSITE" id="PS51465"/>
    </source>
</evidence>
<dbReference type="PANTHER" id="PTHR10913:SF45">
    <property type="entry name" value="FOLLISTATIN, ISOFORM A-RELATED"/>
    <property type="match status" value="1"/>
</dbReference>
<accession>A0AAV2Q3Q1</accession>
<dbReference type="InterPro" id="IPR036058">
    <property type="entry name" value="Kazal_dom_sf"/>
</dbReference>
<evidence type="ECO:0000256" key="1">
    <source>
        <dbReference type="ARBA" id="ARBA00004613"/>
    </source>
</evidence>
<gene>
    <name evidence="8" type="ORF">MNOR_LOCUS7802</name>
</gene>
<keyword evidence="3" id="KW-0646">Protease inhibitor</keyword>
<evidence type="ECO:0000256" key="6">
    <source>
        <dbReference type="ARBA" id="ARBA00029459"/>
    </source>
</evidence>